<evidence type="ECO:0000313" key="2">
    <source>
        <dbReference type="Proteomes" id="UP001215280"/>
    </source>
</evidence>
<comment type="caution">
    <text evidence="1">The sequence shown here is derived from an EMBL/GenBank/DDBJ whole genome shotgun (WGS) entry which is preliminary data.</text>
</comment>
<dbReference type="EMBL" id="JARJLG010000076">
    <property type="protein sequence ID" value="KAJ7751897.1"/>
    <property type="molecule type" value="Genomic_DNA"/>
</dbReference>
<proteinExistence type="predicted"/>
<dbReference type="AlphaFoldDB" id="A0AAD7IZG4"/>
<keyword evidence="2" id="KW-1185">Reference proteome</keyword>
<sequence>MHGLLSMDSCILSAWRHSSARSILAGAVTAAAISATVIVDVNTSQMGAGLVLGTFRTFWNPGRISNRGGSPRSRYSPTCSICLFNPRNTIPIAIQRPGIREPLKIISLQYFAFANASFLISFPETGRGVFQWPFGLTDSESARHRLSIRLGRQIVRRLPSDRIRIIDAI</sequence>
<protein>
    <submittedName>
        <fullName evidence="1">Uncharacterized protein</fullName>
    </submittedName>
</protein>
<accession>A0AAD7IZG4</accession>
<evidence type="ECO:0000313" key="1">
    <source>
        <dbReference type="EMBL" id="KAJ7751897.1"/>
    </source>
</evidence>
<name>A0AAD7IZG4_9AGAR</name>
<gene>
    <name evidence="1" type="ORF">DFH07DRAFT_523862</name>
</gene>
<reference evidence="1" key="1">
    <citation type="submission" date="2023-03" db="EMBL/GenBank/DDBJ databases">
        <title>Massive genome expansion in bonnet fungi (Mycena s.s.) driven by repeated elements and novel gene families across ecological guilds.</title>
        <authorList>
            <consortium name="Lawrence Berkeley National Laboratory"/>
            <person name="Harder C.B."/>
            <person name="Miyauchi S."/>
            <person name="Viragh M."/>
            <person name="Kuo A."/>
            <person name="Thoen E."/>
            <person name="Andreopoulos B."/>
            <person name="Lu D."/>
            <person name="Skrede I."/>
            <person name="Drula E."/>
            <person name="Henrissat B."/>
            <person name="Morin E."/>
            <person name="Kohler A."/>
            <person name="Barry K."/>
            <person name="LaButti K."/>
            <person name="Morin E."/>
            <person name="Salamov A."/>
            <person name="Lipzen A."/>
            <person name="Mereny Z."/>
            <person name="Hegedus B."/>
            <person name="Baldrian P."/>
            <person name="Stursova M."/>
            <person name="Weitz H."/>
            <person name="Taylor A."/>
            <person name="Grigoriev I.V."/>
            <person name="Nagy L.G."/>
            <person name="Martin F."/>
            <person name="Kauserud H."/>
        </authorList>
    </citation>
    <scope>NUCLEOTIDE SEQUENCE</scope>
    <source>
        <strain evidence="1">CBHHK188m</strain>
    </source>
</reference>
<dbReference type="Proteomes" id="UP001215280">
    <property type="component" value="Unassembled WGS sequence"/>
</dbReference>
<organism evidence="1 2">
    <name type="scientific">Mycena maculata</name>
    <dbReference type="NCBI Taxonomy" id="230809"/>
    <lineage>
        <taxon>Eukaryota</taxon>
        <taxon>Fungi</taxon>
        <taxon>Dikarya</taxon>
        <taxon>Basidiomycota</taxon>
        <taxon>Agaricomycotina</taxon>
        <taxon>Agaricomycetes</taxon>
        <taxon>Agaricomycetidae</taxon>
        <taxon>Agaricales</taxon>
        <taxon>Marasmiineae</taxon>
        <taxon>Mycenaceae</taxon>
        <taxon>Mycena</taxon>
    </lineage>
</organism>